<gene>
    <name evidence="5" type="ORF">GOZ90_21595</name>
</gene>
<keyword evidence="3" id="KW-0472">Membrane</keyword>
<organism evidence="5 6">
    <name type="scientific">Agrobacterium vitis</name>
    <name type="common">Rhizobium vitis</name>
    <dbReference type="NCBI Taxonomy" id="373"/>
    <lineage>
        <taxon>Bacteria</taxon>
        <taxon>Pseudomonadati</taxon>
        <taxon>Pseudomonadota</taxon>
        <taxon>Alphaproteobacteria</taxon>
        <taxon>Hyphomicrobiales</taxon>
        <taxon>Rhizobiaceae</taxon>
        <taxon>Rhizobium/Agrobacterium group</taxon>
        <taxon>Agrobacterium</taxon>
    </lineage>
</organism>
<dbReference type="PROSITE" id="PS50850">
    <property type="entry name" value="MFS"/>
    <property type="match status" value="1"/>
</dbReference>
<comment type="caution">
    <text evidence="5">The sequence shown here is derived from an EMBL/GenBank/DDBJ whole genome shotgun (WGS) entry which is preliminary data.</text>
</comment>
<evidence type="ECO:0000313" key="6">
    <source>
        <dbReference type="Proteomes" id="UP000477951"/>
    </source>
</evidence>
<dbReference type="SUPFAM" id="SSF103473">
    <property type="entry name" value="MFS general substrate transporter"/>
    <property type="match status" value="1"/>
</dbReference>
<dbReference type="AlphaFoldDB" id="A0A6L6VM74"/>
<keyword evidence="2" id="KW-1133">Transmembrane helix</keyword>
<evidence type="ECO:0000256" key="2">
    <source>
        <dbReference type="ARBA" id="ARBA00022989"/>
    </source>
</evidence>
<evidence type="ECO:0000259" key="4">
    <source>
        <dbReference type="PROSITE" id="PS50850"/>
    </source>
</evidence>
<dbReference type="EMBL" id="WPHR01000026">
    <property type="protein sequence ID" value="MUZ75287.1"/>
    <property type="molecule type" value="Genomic_DNA"/>
</dbReference>
<keyword evidence="1" id="KW-0812">Transmembrane</keyword>
<dbReference type="Gene3D" id="1.20.1250.20">
    <property type="entry name" value="MFS general substrate transporter like domains"/>
    <property type="match status" value="1"/>
</dbReference>
<reference evidence="5 6" key="1">
    <citation type="submission" date="2019-12" db="EMBL/GenBank/DDBJ databases">
        <title>Whole-genome sequencing of Allorhizobium vitis.</title>
        <authorList>
            <person name="Gan H.M."/>
            <person name="Szegedi E."/>
            <person name="Burr T."/>
            <person name="Savka M.A."/>
        </authorList>
    </citation>
    <scope>NUCLEOTIDE SEQUENCE [LARGE SCALE GENOMIC DNA]</scope>
    <source>
        <strain evidence="5 6">CG516</strain>
    </source>
</reference>
<evidence type="ECO:0000313" key="5">
    <source>
        <dbReference type="EMBL" id="MUZ75287.1"/>
    </source>
</evidence>
<dbReference type="InterPro" id="IPR011701">
    <property type="entry name" value="MFS"/>
</dbReference>
<protein>
    <submittedName>
        <fullName evidence="5">MFS transporter</fullName>
    </submittedName>
</protein>
<name>A0A6L6VM74_AGRVI</name>
<evidence type="ECO:0000256" key="1">
    <source>
        <dbReference type="ARBA" id="ARBA00022692"/>
    </source>
</evidence>
<dbReference type="Pfam" id="PF07690">
    <property type="entry name" value="MFS_1"/>
    <property type="match status" value="1"/>
</dbReference>
<proteinExistence type="predicted"/>
<dbReference type="GO" id="GO:0022857">
    <property type="term" value="F:transmembrane transporter activity"/>
    <property type="evidence" value="ECO:0007669"/>
    <property type="project" value="InterPro"/>
</dbReference>
<sequence length="94" mass="9875">MKNFRDKSTNSAAPFGFRFVVPLAFGSILNPVNSTMIATALVPIAVNFHASVAETGWLIAGLYLASAVAQPTMGRLADVFGPGGSTSSRCCWSH</sequence>
<dbReference type="Proteomes" id="UP000477951">
    <property type="component" value="Unassembled WGS sequence"/>
</dbReference>
<dbReference type="InterPro" id="IPR020846">
    <property type="entry name" value="MFS_dom"/>
</dbReference>
<feature type="domain" description="Major facilitator superfamily (MFS) profile" evidence="4">
    <location>
        <begin position="19"/>
        <end position="94"/>
    </location>
</feature>
<accession>A0A6L6VM74</accession>
<dbReference type="InterPro" id="IPR036259">
    <property type="entry name" value="MFS_trans_sf"/>
</dbReference>
<evidence type="ECO:0000256" key="3">
    <source>
        <dbReference type="ARBA" id="ARBA00023136"/>
    </source>
</evidence>